<name>A0A5A7PJJ0_STRAF</name>
<comment type="caution">
    <text evidence="2">The sequence shown here is derived from an EMBL/GenBank/DDBJ whole genome shotgun (WGS) entry which is preliminary data.</text>
</comment>
<organism evidence="2 3">
    <name type="scientific">Striga asiatica</name>
    <name type="common">Asiatic witchweed</name>
    <name type="synonym">Buchnera asiatica</name>
    <dbReference type="NCBI Taxonomy" id="4170"/>
    <lineage>
        <taxon>Eukaryota</taxon>
        <taxon>Viridiplantae</taxon>
        <taxon>Streptophyta</taxon>
        <taxon>Embryophyta</taxon>
        <taxon>Tracheophyta</taxon>
        <taxon>Spermatophyta</taxon>
        <taxon>Magnoliopsida</taxon>
        <taxon>eudicotyledons</taxon>
        <taxon>Gunneridae</taxon>
        <taxon>Pentapetalae</taxon>
        <taxon>asterids</taxon>
        <taxon>lamiids</taxon>
        <taxon>Lamiales</taxon>
        <taxon>Orobanchaceae</taxon>
        <taxon>Buchnereae</taxon>
        <taxon>Striga</taxon>
    </lineage>
</organism>
<dbReference type="EMBL" id="BKCP01004628">
    <property type="protein sequence ID" value="GER32782.1"/>
    <property type="molecule type" value="Genomic_DNA"/>
</dbReference>
<evidence type="ECO:0000313" key="3">
    <source>
        <dbReference type="Proteomes" id="UP000325081"/>
    </source>
</evidence>
<evidence type="ECO:0000256" key="1">
    <source>
        <dbReference type="SAM" id="MobiDB-lite"/>
    </source>
</evidence>
<feature type="region of interest" description="Disordered" evidence="1">
    <location>
        <begin position="85"/>
        <end position="104"/>
    </location>
</feature>
<dbReference type="AlphaFoldDB" id="A0A5A7PJJ0"/>
<feature type="compositionally biased region" description="Basic and acidic residues" evidence="1">
    <location>
        <begin position="90"/>
        <end position="104"/>
    </location>
</feature>
<feature type="region of interest" description="Disordered" evidence="1">
    <location>
        <begin position="1"/>
        <end position="35"/>
    </location>
</feature>
<dbReference type="Proteomes" id="UP000325081">
    <property type="component" value="Unassembled WGS sequence"/>
</dbReference>
<keyword evidence="3" id="KW-1185">Reference proteome</keyword>
<gene>
    <name evidence="2" type="ORF">STAS_08875</name>
</gene>
<evidence type="ECO:0000313" key="2">
    <source>
        <dbReference type="EMBL" id="GER32782.1"/>
    </source>
</evidence>
<feature type="compositionally biased region" description="Polar residues" evidence="1">
    <location>
        <begin position="1"/>
        <end position="11"/>
    </location>
</feature>
<protein>
    <submittedName>
        <fullName evidence="2">(NiFe) hydrogenase maturation protein HypF</fullName>
    </submittedName>
</protein>
<accession>A0A5A7PJJ0</accession>
<reference evidence="3" key="1">
    <citation type="journal article" date="2019" name="Curr. Biol.">
        <title>Genome Sequence of Striga asiatica Provides Insight into the Evolution of Plant Parasitism.</title>
        <authorList>
            <person name="Yoshida S."/>
            <person name="Kim S."/>
            <person name="Wafula E.K."/>
            <person name="Tanskanen J."/>
            <person name="Kim Y.M."/>
            <person name="Honaas L."/>
            <person name="Yang Z."/>
            <person name="Spallek T."/>
            <person name="Conn C.E."/>
            <person name="Ichihashi Y."/>
            <person name="Cheong K."/>
            <person name="Cui S."/>
            <person name="Der J.P."/>
            <person name="Gundlach H."/>
            <person name="Jiao Y."/>
            <person name="Hori C."/>
            <person name="Ishida J.K."/>
            <person name="Kasahara H."/>
            <person name="Kiba T."/>
            <person name="Kim M.S."/>
            <person name="Koo N."/>
            <person name="Laohavisit A."/>
            <person name="Lee Y.H."/>
            <person name="Lumba S."/>
            <person name="McCourt P."/>
            <person name="Mortimer J.C."/>
            <person name="Mutuku J.M."/>
            <person name="Nomura T."/>
            <person name="Sasaki-Sekimoto Y."/>
            <person name="Seto Y."/>
            <person name="Wang Y."/>
            <person name="Wakatake T."/>
            <person name="Sakakibara H."/>
            <person name="Demura T."/>
            <person name="Yamaguchi S."/>
            <person name="Yoneyama K."/>
            <person name="Manabe R.I."/>
            <person name="Nelson D.C."/>
            <person name="Schulman A.H."/>
            <person name="Timko M.P."/>
            <person name="dePamphilis C.W."/>
            <person name="Choi D."/>
            <person name="Shirasu K."/>
        </authorList>
    </citation>
    <scope>NUCLEOTIDE SEQUENCE [LARGE SCALE GENOMIC DNA]</scope>
    <source>
        <strain evidence="3">cv. UVA1</strain>
    </source>
</reference>
<proteinExistence type="predicted"/>
<sequence length="104" mass="11893">MVAMQNPQHNTSDFRERGICPPSNPFRTPGPDRDFWPLIPKPQLPPCPAECPRPFRFRFLREPGCGPRLFSRNRTFSVLPENSCAEEAAEQTRESGRVRLDLGL</sequence>